<protein>
    <recommendedName>
        <fullName evidence="1">KIB1-4 beta-propeller domain-containing protein</fullName>
    </recommendedName>
</protein>
<reference evidence="2" key="1">
    <citation type="journal article" date="2018" name="DNA Res.">
        <title>Multiple hybrid de novo genome assembly of finger millet, an orphan allotetraploid crop.</title>
        <authorList>
            <person name="Hatakeyama M."/>
            <person name="Aluri S."/>
            <person name="Balachadran M.T."/>
            <person name="Sivarajan S.R."/>
            <person name="Patrignani A."/>
            <person name="Gruter S."/>
            <person name="Poveda L."/>
            <person name="Shimizu-Inatsugi R."/>
            <person name="Baeten J."/>
            <person name="Francoijs K.J."/>
            <person name="Nataraja K.N."/>
            <person name="Reddy Y.A.N."/>
            <person name="Phadnis S."/>
            <person name="Ravikumar R.L."/>
            <person name="Schlapbach R."/>
            <person name="Sreeman S.M."/>
            <person name="Shimizu K.K."/>
        </authorList>
    </citation>
    <scope>NUCLEOTIDE SEQUENCE</scope>
</reference>
<dbReference type="Pfam" id="PF03478">
    <property type="entry name" value="Beta-prop_KIB1-4"/>
    <property type="match status" value="1"/>
</dbReference>
<comment type="caution">
    <text evidence="2">The sequence shown here is derived from an EMBL/GenBank/DDBJ whole genome shotgun (WGS) entry which is preliminary data.</text>
</comment>
<accession>A0AAV5CZV0</accession>
<organism evidence="2 3">
    <name type="scientific">Eleusine coracana subsp. coracana</name>
    <dbReference type="NCBI Taxonomy" id="191504"/>
    <lineage>
        <taxon>Eukaryota</taxon>
        <taxon>Viridiplantae</taxon>
        <taxon>Streptophyta</taxon>
        <taxon>Embryophyta</taxon>
        <taxon>Tracheophyta</taxon>
        <taxon>Spermatophyta</taxon>
        <taxon>Magnoliopsida</taxon>
        <taxon>Liliopsida</taxon>
        <taxon>Poales</taxon>
        <taxon>Poaceae</taxon>
        <taxon>PACMAD clade</taxon>
        <taxon>Chloridoideae</taxon>
        <taxon>Cynodonteae</taxon>
        <taxon>Eleusininae</taxon>
        <taxon>Eleusine</taxon>
    </lineage>
</organism>
<dbReference type="Proteomes" id="UP001054889">
    <property type="component" value="Unassembled WGS sequence"/>
</dbReference>
<dbReference type="EMBL" id="BQKI01000010">
    <property type="protein sequence ID" value="GJN04007.1"/>
    <property type="molecule type" value="Genomic_DNA"/>
</dbReference>
<name>A0AAV5CZV0_ELECO</name>
<dbReference type="AlphaFoldDB" id="A0AAV5CZV0"/>
<dbReference type="InterPro" id="IPR005174">
    <property type="entry name" value="KIB1-4_b-propeller"/>
</dbReference>
<evidence type="ECO:0000259" key="1">
    <source>
        <dbReference type="Pfam" id="PF03478"/>
    </source>
</evidence>
<feature type="domain" description="KIB1-4 beta-propeller" evidence="1">
    <location>
        <begin position="81"/>
        <end position="313"/>
    </location>
</feature>
<keyword evidence="3" id="KW-1185">Reference proteome</keyword>
<sequence>MGVSARGFSWPYRAAGAGRRRAGLRPFPRRVPPLAAQHARPARSEHHRPTLLPAAVDDAARGPRPLSGSHQGTKLRGFVRFFNISTGAFVRVRLPLFEDHCVLDSIDGILLLQRDHDPAVQLLHPFTGDIADFPPLLTLRPYVTLVDKSLWWMLRSICAASISVSADELVTVMMLLPTTTHAVFAVSGDQQWRLSSWSIIRQLFRPLAFQGKLYCFRQSSTHSGPEVLEIHPPRREGTDLLVLPPKLIAKCPGRFSTLWYRLVECNSEILVVISDYAMMDTKFLVYRLADLILERIVPLTSIGGNSLFVGWNSLHNWLLYHGVAAWFFLPLHLYLCNMEEVVLRAVAVTYQLWG</sequence>
<evidence type="ECO:0000313" key="2">
    <source>
        <dbReference type="EMBL" id="GJN04007.1"/>
    </source>
</evidence>
<proteinExistence type="predicted"/>
<gene>
    <name evidence="2" type="primary">ga21513</name>
    <name evidence="2" type="ORF">PR202_ga21513</name>
</gene>
<dbReference type="PANTHER" id="PTHR33165">
    <property type="entry name" value="F-BOX DOMAIN CONTAINING PROTEIN-LIKE-RELATED"/>
    <property type="match status" value="1"/>
</dbReference>
<reference evidence="2" key="2">
    <citation type="submission" date="2021-12" db="EMBL/GenBank/DDBJ databases">
        <title>Resequencing data analysis of finger millet.</title>
        <authorList>
            <person name="Hatakeyama M."/>
            <person name="Aluri S."/>
            <person name="Balachadran M.T."/>
            <person name="Sivarajan S.R."/>
            <person name="Poveda L."/>
            <person name="Shimizu-Inatsugi R."/>
            <person name="Schlapbach R."/>
            <person name="Sreeman S.M."/>
            <person name="Shimizu K.K."/>
        </authorList>
    </citation>
    <scope>NUCLEOTIDE SEQUENCE</scope>
</reference>
<evidence type="ECO:0000313" key="3">
    <source>
        <dbReference type="Proteomes" id="UP001054889"/>
    </source>
</evidence>